<protein>
    <submittedName>
        <fullName evidence="4">Transcriptional activator domain-containing protein</fullName>
    </submittedName>
</protein>
<keyword evidence="5" id="KW-1185">Reference proteome</keyword>
<dbReference type="Pfam" id="PF03704">
    <property type="entry name" value="BTAD"/>
    <property type="match status" value="1"/>
</dbReference>
<dbReference type="SMART" id="SM01043">
    <property type="entry name" value="BTAD"/>
    <property type="match status" value="1"/>
</dbReference>
<gene>
    <name evidence="4" type="ORF">SAMN02745148_02209</name>
</gene>
<dbReference type="InterPro" id="IPR036388">
    <property type="entry name" value="WH-like_DNA-bd_sf"/>
</dbReference>
<dbReference type="RefSeq" id="WP_072822766.1">
    <property type="nucleotide sequence ID" value="NZ_FQUJ01000009.1"/>
</dbReference>
<dbReference type="GO" id="GO:0005737">
    <property type="term" value="C:cytoplasm"/>
    <property type="evidence" value="ECO:0007669"/>
    <property type="project" value="TreeGrafter"/>
</dbReference>
<dbReference type="InterPro" id="IPR011990">
    <property type="entry name" value="TPR-like_helical_dom_sf"/>
</dbReference>
<evidence type="ECO:0000313" key="4">
    <source>
        <dbReference type="EMBL" id="SHF27989.1"/>
    </source>
</evidence>
<evidence type="ECO:0000256" key="2">
    <source>
        <dbReference type="ARBA" id="ARBA00022840"/>
    </source>
</evidence>
<dbReference type="Pfam" id="PF13191">
    <property type="entry name" value="AAA_16"/>
    <property type="match status" value="1"/>
</dbReference>
<name>A0A1M5ACK6_9GAMM</name>
<dbReference type="AlphaFoldDB" id="A0A1M5ACK6"/>
<evidence type="ECO:0000256" key="1">
    <source>
        <dbReference type="ARBA" id="ARBA00022741"/>
    </source>
</evidence>
<dbReference type="SUPFAM" id="SSF48452">
    <property type="entry name" value="TPR-like"/>
    <property type="match status" value="2"/>
</dbReference>
<sequence>MGGRPLELHLLGELQLVADGREVTLPASKKTRALLAYLVATGGPHRRQWLCDLLWEGPNDPRGELRWSLAKIRPLLDIGGTIRLETDRSRVAFASPKAVVDLTTVRELLNDIPNASLATLRAAIALFQGEFLDGLDLPACYRFQAWCLAERAALSGLRLAALGALVERLDGSPEEALVQARALVAIDPLSEDGHAHVVRLLGRLGHRREALAEYARAHQVLERELGATPCGALERARRAIAPKSFAPQPWQPEAEKIEAEATTQCRPHGVVPFVGRLTERAEIDRLVSAAAEGRSTPVLLITGEPGIGKSRLLEYLVERMTMTGACCLKGRAFEAEAARPYGVWSDALRALPAGAIPEEARQSLVLLRPDLGPPPAVATDRARLFEAILSLLNHFSRQAPLVMVLDDLQWLDEASSALFHYVVRTLPASNAVLFACAVRPGELEDNPAVARTLRALERDERVLRLPLRVLSATETAELVRAVDPAIDVAAISGESEGHPLFALELARTYREGRHRPGRPLQAVIAQQVDMLDDPCRGLVAWAAAIGRTFGPDLLVRLAGLEMPALLTALEGLERRGIVRAVDADTYDFVHDLVRQAAYQQISQPRRKLMHRQLAQALDERVESEDDLATDLARHAELAGNHALAARACVIGGERSLQLFANAEAAALARRGRAHLDRLPDGPLRRELLIGLFKVELLAAAGPAMRSPPQMVNELVKAVSDAEAAGLHAGAATGHYLLSVLHQERGDTPRARQSTVSAAEAGRGAHRQTLARQLANTARCLIELETEVPRARALLGEAETLLGPAGERVCELQWGCGLLERWEGHNERAAARIECALDLARDVQDRWREYQCLSWLAVIEFERGRYAVTTERCRQLRAVAVELAENEAPVADALEALADLAENGAQAFDRLETALSRLRIVDDKSYLAYALNTAASLYLRRGQLDVAQAFAQEALRAATAMQRHGEVTIAEATLARLGGRCRVGASDRAIRRLSKQAADRDRLNARAQAALDEAAAVVLAAPTLAPTPIREKPR</sequence>
<dbReference type="PANTHER" id="PTHR16305">
    <property type="entry name" value="TESTICULAR SOLUBLE ADENYLYL CYCLASE"/>
    <property type="match status" value="1"/>
</dbReference>
<dbReference type="Gene3D" id="3.40.50.300">
    <property type="entry name" value="P-loop containing nucleotide triphosphate hydrolases"/>
    <property type="match status" value="1"/>
</dbReference>
<evidence type="ECO:0000313" key="5">
    <source>
        <dbReference type="Proteomes" id="UP000184346"/>
    </source>
</evidence>
<accession>A0A1M5ACK6</accession>
<dbReference type="GO" id="GO:0004016">
    <property type="term" value="F:adenylate cyclase activity"/>
    <property type="evidence" value="ECO:0007669"/>
    <property type="project" value="TreeGrafter"/>
</dbReference>
<dbReference type="STRING" id="1121942.SAMN02745148_02209"/>
<evidence type="ECO:0000259" key="3">
    <source>
        <dbReference type="SMART" id="SM01043"/>
    </source>
</evidence>
<dbReference type="GO" id="GO:0005524">
    <property type="term" value="F:ATP binding"/>
    <property type="evidence" value="ECO:0007669"/>
    <property type="project" value="UniProtKB-KW"/>
</dbReference>
<dbReference type="InterPro" id="IPR041664">
    <property type="entry name" value="AAA_16"/>
</dbReference>
<organism evidence="4 5">
    <name type="scientific">Modicisalibacter ilicicola DSM 19980</name>
    <dbReference type="NCBI Taxonomy" id="1121942"/>
    <lineage>
        <taxon>Bacteria</taxon>
        <taxon>Pseudomonadati</taxon>
        <taxon>Pseudomonadota</taxon>
        <taxon>Gammaproteobacteria</taxon>
        <taxon>Oceanospirillales</taxon>
        <taxon>Halomonadaceae</taxon>
        <taxon>Modicisalibacter</taxon>
    </lineage>
</organism>
<dbReference type="InterPro" id="IPR027417">
    <property type="entry name" value="P-loop_NTPase"/>
</dbReference>
<dbReference type="Gene3D" id="1.25.40.10">
    <property type="entry name" value="Tetratricopeptide repeat domain"/>
    <property type="match status" value="2"/>
</dbReference>
<dbReference type="Proteomes" id="UP000184346">
    <property type="component" value="Unassembled WGS sequence"/>
</dbReference>
<dbReference type="InterPro" id="IPR005158">
    <property type="entry name" value="BTAD"/>
</dbReference>
<dbReference type="PANTHER" id="PTHR16305:SF35">
    <property type="entry name" value="TRANSCRIPTIONAL ACTIVATOR DOMAIN"/>
    <property type="match status" value="1"/>
</dbReference>
<feature type="domain" description="Bacterial transcriptional activator" evidence="3">
    <location>
        <begin position="100"/>
        <end position="241"/>
    </location>
</feature>
<reference evidence="4 5" key="1">
    <citation type="submission" date="2016-11" db="EMBL/GenBank/DDBJ databases">
        <authorList>
            <person name="Jaros S."/>
            <person name="Januszkiewicz K."/>
            <person name="Wedrychowicz H."/>
        </authorList>
    </citation>
    <scope>NUCLEOTIDE SEQUENCE [LARGE SCALE GENOMIC DNA]</scope>
    <source>
        <strain evidence="4 5">DSM 19980</strain>
    </source>
</reference>
<dbReference type="OrthoDB" id="9808398at2"/>
<proteinExistence type="predicted"/>
<dbReference type="Gene3D" id="1.10.10.10">
    <property type="entry name" value="Winged helix-like DNA-binding domain superfamily/Winged helix DNA-binding domain"/>
    <property type="match status" value="1"/>
</dbReference>
<dbReference type="EMBL" id="FQUJ01000009">
    <property type="protein sequence ID" value="SHF27989.1"/>
    <property type="molecule type" value="Genomic_DNA"/>
</dbReference>
<keyword evidence="1" id="KW-0547">Nucleotide-binding</keyword>
<keyword evidence="2" id="KW-0067">ATP-binding</keyword>
<dbReference type="SUPFAM" id="SSF52540">
    <property type="entry name" value="P-loop containing nucleoside triphosphate hydrolases"/>
    <property type="match status" value="1"/>
</dbReference>